<protein>
    <submittedName>
        <fullName evidence="5">Enoyl-ACP reductase</fullName>
    </submittedName>
</protein>
<feature type="domain" description="Saccharopine dehydrogenase NADP binding" evidence="4">
    <location>
        <begin position="18"/>
        <end position="146"/>
    </location>
</feature>
<keyword evidence="3" id="KW-0812">Transmembrane</keyword>
<dbReference type="GeneID" id="57167848"/>
<gene>
    <name evidence="5" type="ORF">BKG76_13650</name>
</gene>
<dbReference type="SUPFAM" id="SSF51735">
    <property type="entry name" value="NAD(P)-binding Rossmann-fold domains"/>
    <property type="match status" value="1"/>
</dbReference>
<proteinExistence type="inferred from homology"/>
<feature type="transmembrane region" description="Helical" evidence="3">
    <location>
        <begin position="290"/>
        <end position="313"/>
    </location>
</feature>
<evidence type="ECO:0000256" key="3">
    <source>
        <dbReference type="SAM" id="Phobius"/>
    </source>
</evidence>
<dbReference type="GO" id="GO:0009247">
    <property type="term" value="P:glycolipid biosynthetic process"/>
    <property type="evidence" value="ECO:0007669"/>
    <property type="project" value="TreeGrafter"/>
</dbReference>
<organism evidence="5 6">
    <name type="scientific">Mycobacteroides franklinii</name>
    <dbReference type="NCBI Taxonomy" id="948102"/>
    <lineage>
        <taxon>Bacteria</taxon>
        <taxon>Bacillati</taxon>
        <taxon>Actinomycetota</taxon>
        <taxon>Actinomycetes</taxon>
        <taxon>Mycobacteriales</taxon>
        <taxon>Mycobacteriaceae</taxon>
        <taxon>Mycobacteroides</taxon>
    </lineage>
</organism>
<dbReference type="PANTHER" id="PTHR12286:SF5">
    <property type="entry name" value="SACCHAROPINE DEHYDROGENASE-LIKE OXIDOREDUCTASE"/>
    <property type="match status" value="1"/>
</dbReference>
<dbReference type="GO" id="GO:0005886">
    <property type="term" value="C:plasma membrane"/>
    <property type="evidence" value="ECO:0007669"/>
    <property type="project" value="TreeGrafter"/>
</dbReference>
<dbReference type="Proteomes" id="UP000179616">
    <property type="component" value="Unassembled WGS sequence"/>
</dbReference>
<dbReference type="OrthoDB" id="4369409at2"/>
<dbReference type="RefSeq" id="WP_070938107.1">
    <property type="nucleotide sequence ID" value="NZ_MLIK01000019.1"/>
</dbReference>
<evidence type="ECO:0000313" key="5">
    <source>
        <dbReference type="EMBL" id="OHU21642.1"/>
    </source>
</evidence>
<keyword evidence="3" id="KW-0472">Membrane</keyword>
<dbReference type="Gene3D" id="3.40.50.720">
    <property type="entry name" value="NAD(P)-binding Rossmann-like Domain"/>
    <property type="match status" value="1"/>
</dbReference>
<keyword evidence="3" id="KW-1133">Transmembrane helix</keyword>
<dbReference type="FunFam" id="3.40.50.720:FF:000413">
    <property type="entry name" value="Trans-acting enoyl reductase"/>
    <property type="match status" value="1"/>
</dbReference>
<reference evidence="5 6" key="1">
    <citation type="submission" date="2016-10" db="EMBL/GenBank/DDBJ databases">
        <title>Evaluation of Human, Veterinary and Environmental Mycobacterium chelonae Isolates by Core Genome Phylogenomic Analysis, Targeted Gene Comparison, and Anti-microbial Susceptibility Patterns: A Tale of Mistaken Identities.</title>
        <authorList>
            <person name="Fogelson S.B."/>
            <person name="Camus A.C."/>
            <person name="Lorenz W."/>
            <person name="Vasireddy R."/>
            <person name="Vasireddy S."/>
            <person name="Smith T."/>
            <person name="Brown-Elliott B.A."/>
            <person name="Wallace R.J.Jr."/>
            <person name="Hasan N.A."/>
            <person name="Reischl U."/>
            <person name="Sanchez S."/>
        </authorList>
    </citation>
    <scope>NUCLEOTIDE SEQUENCE [LARGE SCALE GENOMIC DNA]</scope>
    <source>
        <strain evidence="5 6">1559</strain>
    </source>
</reference>
<dbReference type="Pfam" id="PF03435">
    <property type="entry name" value="Sacchrp_dh_NADP"/>
    <property type="match status" value="1"/>
</dbReference>
<evidence type="ECO:0000256" key="1">
    <source>
        <dbReference type="ARBA" id="ARBA00010591"/>
    </source>
</evidence>
<dbReference type="AlphaFoldDB" id="A0A1S1L9K1"/>
<sequence>MSDGLHVNGSSASRDHDIVLYGATGYVGKLTALYLAGRVEATGARIALAGRSTDKLAAVRDTCGPAARDWPLIEADTSRPSTLAAMAASTRVVLTTVGPYTKYGLPLVAACAEAGTDYADLTGEVNFVRESIDVYGKQAADTGARIVHCCGFDSIPSDLSVYALYRQAQDDGTGELLNTTYVLSKFRGGVSGGTAASMVEVMEASAEDPEVRRNAQDPYSLSPDRPAEPEVGHQREFQTLRGESIAPELSGKWLGAFFMGPVNTRIVRRSNALLDWAYGTRMRYRETMSLGSSVIAPVAAAAVTGALTVGFGLGTRVPMPKFIAQRLLPKPGTGPSERTRERGHYRVETYTTTTEGVRYRAIIAQEGDPGYKATAVLLGESGLTLALDRSELPDRLGVLTPAAAMGDPLLKRLRAARGVTVEVERL</sequence>
<evidence type="ECO:0000259" key="4">
    <source>
        <dbReference type="Pfam" id="PF03435"/>
    </source>
</evidence>
<dbReference type="STRING" id="948102.BKG76_13650"/>
<comment type="caution">
    <text evidence="5">The sequence shown here is derived from an EMBL/GenBank/DDBJ whole genome shotgun (WGS) entry which is preliminary data.</text>
</comment>
<name>A0A1S1L9K1_9MYCO</name>
<evidence type="ECO:0000256" key="2">
    <source>
        <dbReference type="SAM" id="MobiDB-lite"/>
    </source>
</evidence>
<comment type="similarity">
    <text evidence="1">Belongs to the saccharopine dehydrogenase family. Enoyl reductase subfamily.</text>
</comment>
<dbReference type="InterPro" id="IPR005097">
    <property type="entry name" value="Sacchrp_dh_NADP-bd"/>
</dbReference>
<dbReference type="PANTHER" id="PTHR12286">
    <property type="entry name" value="SACCHAROPINE DEHYDROGENASE-LIKE OXIDOREDUCTASE"/>
    <property type="match status" value="1"/>
</dbReference>
<feature type="region of interest" description="Disordered" evidence="2">
    <location>
        <begin position="205"/>
        <end position="230"/>
    </location>
</feature>
<evidence type="ECO:0000313" key="6">
    <source>
        <dbReference type="Proteomes" id="UP000179616"/>
    </source>
</evidence>
<accession>A0A1S1L9K1</accession>
<dbReference type="InterPro" id="IPR036291">
    <property type="entry name" value="NAD(P)-bd_dom_sf"/>
</dbReference>
<dbReference type="InterPro" id="IPR051276">
    <property type="entry name" value="Saccharopine_DH-like_oxidrdct"/>
</dbReference>
<dbReference type="EMBL" id="MLIK01000019">
    <property type="protein sequence ID" value="OHU21642.1"/>
    <property type="molecule type" value="Genomic_DNA"/>
</dbReference>